<sequence>MSVIMYETVKCRPGSQRNANIWHRSSGYLQEQMEWMLIIKIINWRVSNLIQSGHPDDNHEHIEGGVIMMSLAESNFIQDQDRKIQLKRKEGRSQLSNGMHRATNKTQHDKKEDFYTQLQTVMDKDGSGMTSPANPQVGSDE</sequence>
<feature type="region of interest" description="Disordered" evidence="1">
    <location>
        <begin position="89"/>
        <end position="141"/>
    </location>
</feature>
<dbReference type="AlphaFoldDB" id="A0AA85J0B5"/>
<feature type="compositionally biased region" description="Polar residues" evidence="1">
    <location>
        <begin position="128"/>
        <end position="141"/>
    </location>
</feature>
<protein>
    <submittedName>
        <fullName evidence="3">Uncharacterized protein</fullName>
    </submittedName>
</protein>
<reference evidence="2" key="1">
    <citation type="submission" date="2022-06" db="EMBL/GenBank/DDBJ databases">
        <authorList>
            <person name="Berger JAMES D."/>
            <person name="Berger JAMES D."/>
        </authorList>
    </citation>
    <scope>NUCLEOTIDE SEQUENCE [LARGE SCALE GENOMIC DNA]</scope>
</reference>
<accession>A0AA85J0B5</accession>
<dbReference type="Proteomes" id="UP000050795">
    <property type="component" value="Unassembled WGS sequence"/>
</dbReference>
<evidence type="ECO:0000313" key="2">
    <source>
        <dbReference type="Proteomes" id="UP000050795"/>
    </source>
</evidence>
<evidence type="ECO:0000256" key="1">
    <source>
        <dbReference type="SAM" id="MobiDB-lite"/>
    </source>
</evidence>
<proteinExistence type="predicted"/>
<dbReference type="WBParaSite" id="TREG1_114890.1">
    <property type="protein sequence ID" value="TREG1_114890.1"/>
    <property type="gene ID" value="TREG1_114890"/>
</dbReference>
<organism evidence="2 3">
    <name type="scientific">Trichobilharzia regenti</name>
    <name type="common">Nasal bird schistosome</name>
    <dbReference type="NCBI Taxonomy" id="157069"/>
    <lineage>
        <taxon>Eukaryota</taxon>
        <taxon>Metazoa</taxon>
        <taxon>Spiralia</taxon>
        <taxon>Lophotrochozoa</taxon>
        <taxon>Platyhelminthes</taxon>
        <taxon>Trematoda</taxon>
        <taxon>Digenea</taxon>
        <taxon>Strigeidida</taxon>
        <taxon>Schistosomatoidea</taxon>
        <taxon>Schistosomatidae</taxon>
        <taxon>Trichobilharzia</taxon>
    </lineage>
</organism>
<name>A0AA85J0B5_TRIRE</name>
<evidence type="ECO:0000313" key="3">
    <source>
        <dbReference type="WBParaSite" id="TREG1_114890.1"/>
    </source>
</evidence>
<keyword evidence="2" id="KW-1185">Reference proteome</keyword>
<reference evidence="3" key="2">
    <citation type="submission" date="2023-11" db="UniProtKB">
        <authorList>
            <consortium name="WormBaseParasite"/>
        </authorList>
    </citation>
    <scope>IDENTIFICATION</scope>
</reference>